<evidence type="ECO:0000256" key="1">
    <source>
        <dbReference type="SAM" id="SignalP"/>
    </source>
</evidence>
<dbReference type="Gene3D" id="2.160.20.120">
    <property type="match status" value="1"/>
</dbReference>
<reference evidence="3" key="2">
    <citation type="submission" date="2020-09" db="EMBL/GenBank/DDBJ databases">
        <authorList>
            <person name="Sun Q."/>
            <person name="Kim S."/>
        </authorList>
    </citation>
    <scope>NUCLEOTIDE SEQUENCE</scope>
    <source>
        <strain evidence="3">KCTC 32437</strain>
    </source>
</reference>
<reference evidence="3" key="1">
    <citation type="journal article" date="2014" name="Int. J. Syst. Evol. Microbiol.">
        <title>Complete genome sequence of Corynebacterium casei LMG S-19264T (=DSM 44701T), isolated from a smear-ripened cheese.</title>
        <authorList>
            <consortium name="US DOE Joint Genome Institute (JGI-PGF)"/>
            <person name="Walter F."/>
            <person name="Albersmeier A."/>
            <person name="Kalinowski J."/>
            <person name="Ruckert C."/>
        </authorList>
    </citation>
    <scope>NUCLEOTIDE SEQUENCE</scope>
    <source>
        <strain evidence="3">KCTC 32437</strain>
    </source>
</reference>
<sequence length="244" mass="24987">MTRLTALALAFAGMAGSANTSAAQERSYDLPAFHAVEIGTGIRASIEISENRSVVATASRQELLDDVTMDVENGTLKIRFDSNLFDFILKGGIVGALINGRPDLTVAISAPRIEAVTVRSGAVLAADGVSGDRLAARFESGAEGTFTNLAVGELSARAESGARVSATGSCAQMAVDVASGGTADLSRMACATADITAETGARISVLARETITGHASLGGRIIVYGDPDERTVDTSLGGTVSFED</sequence>
<gene>
    <name evidence="3" type="ORF">GCM10007989_06480</name>
</gene>
<accession>A0A918VPZ4</accession>
<proteinExistence type="predicted"/>
<dbReference type="Pfam" id="PF10988">
    <property type="entry name" value="DUF2807"/>
    <property type="match status" value="1"/>
</dbReference>
<keyword evidence="4" id="KW-1185">Reference proteome</keyword>
<evidence type="ECO:0000313" key="3">
    <source>
        <dbReference type="EMBL" id="GHA14490.1"/>
    </source>
</evidence>
<evidence type="ECO:0000259" key="2">
    <source>
        <dbReference type="Pfam" id="PF10988"/>
    </source>
</evidence>
<organism evidence="3 4">
    <name type="scientific">Devosia pacifica</name>
    <dbReference type="NCBI Taxonomy" id="1335967"/>
    <lineage>
        <taxon>Bacteria</taxon>
        <taxon>Pseudomonadati</taxon>
        <taxon>Pseudomonadota</taxon>
        <taxon>Alphaproteobacteria</taxon>
        <taxon>Hyphomicrobiales</taxon>
        <taxon>Devosiaceae</taxon>
        <taxon>Devosia</taxon>
    </lineage>
</organism>
<keyword evidence="1" id="KW-0732">Signal</keyword>
<dbReference type="RefSeq" id="WP_189423362.1">
    <property type="nucleotide sequence ID" value="NZ_BMZE01000001.1"/>
</dbReference>
<evidence type="ECO:0000313" key="4">
    <source>
        <dbReference type="Proteomes" id="UP000646579"/>
    </source>
</evidence>
<dbReference type="Proteomes" id="UP000646579">
    <property type="component" value="Unassembled WGS sequence"/>
</dbReference>
<protein>
    <recommendedName>
        <fullName evidence="2">Putative auto-transporter adhesin head GIN domain-containing protein</fullName>
    </recommendedName>
</protein>
<feature type="chain" id="PRO_5037356117" description="Putative auto-transporter adhesin head GIN domain-containing protein" evidence="1">
    <location>
        <begin position="23"/>
        <end position="244"/>
    </location>
</feature>
<dbReference type="EMBL" id="BMZE01000001">
    <property type="protein sequence ID" value="GHA14490.1"/>
    <property type="molecule type" value="Genomic_DNA"/>
</dbReference>
<dbReference type="InterPro" id="IPR021255">
    <property type="entry name" value="DUF2807"/>
</dbReference>
<feature type="domain" description="Putative auto-transporter adhesin head GIN" evidence="2">
    <location>
        <begin position="32"/>
        <end position="227"/>
    </location>
</feature>
<name>A0A918VPZ4_9HYPH</name>
<dbReference type="AlphaFoldDB" id="A0A918VPZ4"/>
<comment type="caution">
    <text evidence="3">The sequence shown here is derived from an EMBL/GenBank/DDBJ whole genome shotgun (WGS) entry which is preliminary data.</text>
</comment>
<feature type="signal peptide" evidence="1">
    <location>
        <begin position="1"/>
        <end position="22"/>
    </location>
</feature>